<evidence type="ECO:0000313" key="5">
    <source>
        <dbReference type="Proteomes" id="UP000024635"/>
    </source>
</evidence>
<proteinExistence type="inferred from homology"/>
<dbReference type="GO" id="GO:0009408">
    <property type="term" value="P:response to heat"/>
    <property type="evidence" value="ECO:0007669"/>
    <property type="project" value="TreeGrafter"/>
</dbReference>
<dbReference type="EMBL" id="JARK01001341">
    <property type="protein sequence ID" value="EYC30372.1"/>
    <property type="molecule type" value="Genomic_DNA"/>
</dbReference>
<dbReference type="Proteomes" id="UP000024635">
    <property type="component" value="Unassembled WGS sequence"/>
</dbReference>
<dbReference type="InterPro" id="IPR002068">
    <property type="entry name" value="A-crystallin/Hsp20_dom"/>
</dbReference>
<dbReference type="STRING" id="53326.A0A016VTI6"/>
<reference evidence="5" key="1">
    <citation type="journal article" date="2015" name="Nat. Genet.">
        <title>The genome and transcriptome of the zoonotic hookworm Ancylostoma ceylanicum identify infection-specific gene families.</title>
        <authorList>
            <person name="Schwarz E.M."/>
            <person name="Hu Y."/>
            <person name="Antoshechkin I."/>
            <person name="Miller M.M."/>
            <person name="Sternberg P.W."/>
            <person name="Aroian R.V."/>
        </authorList>
    </citation>
    <scope>NUCLEOTIDE SEQUENCE</scope>
    <source>
        <strain evidence="5">HY135</strain>
    </source>
</reference>
<dbReference type="Pfam" id="PF00011">
    <property type="entry name" value="HSP20"/>
    <property type="match status" value="1"/>
</dbReference>
<keyword evidence="5" id="KW-1185">Reference proteome</keyword>
<dbReference type="SUPFAM" id="SSF49764">
    <property type="entry name" value="HSP20-like chaperones"/>
    <property type="match status" value="1"/>
</dbReference>
<name>A0A016VTI6_9BILA</name>
<evidence type="ECO:0000256" key="3">
    <source>
        <dbReference type="SAM" id="MobiDB-lite"/>
    </source>
</evidence>
<evidence type="ECO:0000256" key="1">
    <source>
        <dbReference type="PROSITE-ProRule" id="PRU00285"/>
    </source>
</evidence>
<dbReference type="GO" id="GO:0005634">
    <property type="term" value="C:nucleus"/>
    <property type="evidence" value="ECO:0007669"/>
    <property type="project" value="TreeGrafter"/>
</dbReference>
<dbReference type="GO" id="GO:0005737">
    <property type="term" value="C:cytoplasm"/>
    <property type="evidence" value="ECO:0007669"/>
    <property type="project" value="TreeGrafter"/>
</dbReference>
<dbReference type="GO" id="GO:0036498">
    <property type="term" value="P:IRE1-mediated unfolded protein response"/>
    <property type="evidence" value="ECO:0007669"/>
    <property type="project" value="TreeGrafter"/>
</dbReference>
<evidence type="ECO:0000256" key="2">
    <source>
        <dbReference type="RuleBase" id="RU003616"/>
    </source>
</evidence>
<dbReference type="AlphaFoldDB" id="A0A016VTI6"/>
<gene>
    <name evidence="4" type="primary">Acey_s0005.g2616</name>
    <name evidence="4" type="ORF">Y032_0005g2616</name>
</gene>
<dbReference type="GO" id="GO:0042026">
    <property type="term" value="P:protein refolding"/>
    <property type="evidence" value="ECO:0007669"/>
    <property type="project" value="TreeGrafter"/>
</dbReference>
<comment type="similarity">
    <text evidence="1 2">Belongs to the small heat shock protein (HSP20) family.</text>
</comment>
<dbReference type="GO" id="GO:0051082">
    <property type="term" value="F:unfolded protein binding"/>
    <property type="evidence" value="ECO:0007669"/>
    <property type="project" value="TreeGrafter"/>
</dbReference>
<dbReference type="PRINTS" id="PR00299">
    <property type="entry name" value="ACRYSTALLIN"/>
</dbReference>
<accession>A0A016VTI6</accession>
<feature type="region of interest" description="Disordered" evidence="3">
    <location>
        <begin position="133"/>
        <end position="158"/>
    </location>
</feature>
<dbReference type="CDD" id="cd06526">
    <property type="entry name" value="metazoan_ACD"/>
    <property type="match status" value="1"/>
</dbReference>
<protein>
    <submittedName>
        <fullName evidence="4">Uncharacterized protein</fullName>
    </submittedName>
</protein>
<comment type="caution">
    <text evidence="4">The sequence shown here is derived from an EMBL/GenBank/DDBJ whole genome shotgun (WGS) entry which is preliminary data.</text>
</comment>
<evidence type="ECO:0000313" key="4">
    <source>
        <dbReference type="EMBL" id="EYC30372.1"/>
    </source>
</evidence>
<dbReference type="OrthoDB" id="1431247at2759"/>
<sequence length="158" mass="18131">MSLYLLPASPLYNPRVPSFLDNLLEDLDHIQMTLQPLQRTVARRRQEAGCLEKIVDDENKLAISLNVNKFKPEELKVDLDGRILRIEGKQEIQEKDGYSMRTFVREWALPENVDVEKIKSSMTEDGHLSIEAPKMTKPSITSRSIPIEKNVANKESKK</sequence>
<dbReference type="InterPro" id="IPR008978">
    <property type="entry name" value="HSP20-like_chaperone"/>
</dbReference>
<dbReference type="PANTHER" id="PTHR45640:SF1">
    <property type="entry name" value="HEAT SHOCK PROTEIN HSP-16.1_HSP-16.11-RELATED"/>
    <property type="match status" value="1"/>
</dbReference>
<dbReference type="PANTHER" id="PTHR45640">
    <property type="entry name" value="HEAT SHOCK PROTEIN HSP-12.2-RELATED"/>
    <property type="match status" value="1"/>
</dbReference>
<dbReference type="PROSITE" id="PS01031">
    <property type="entry name" value="SHSP"/>
    <property type="match status" value="1"/>
</dbReference>
<organism evidence="4 5">
    <name type="scientific">Ancylostoma ceylanicum</name>
    <dbReference type="NCBI Taxonomy" id="53326"/>
    <lineage>
        <taxon>Eukaryota</taxon>
        <taxon>Metazoa</taxon>
        <taxon>Ecdysozoa</taxon>
        <taxon>Nematoda</taxon>
        <taxon>Chromadorea</taxon>
        <taxon>Rhabditida</taxon>
        <taxon>Rhabditina</taxon>
        <taxon>Rhabditomorpha</taxon>
        <taxon>Strongyloidea</taxon>
        <taxon>Ancylostomatidae</taxon>
        <taxon>Ancylostomatinae</taxon>
        <taxon>Ancylostoma</taxon>
    </lineage>
</organism>
<accession>A0A0D6M7A9</accession>
<dbReference type="Gene3D" id="2.60.40.790">
    <property type="match status" value="1"/>
</dbReference>
<dbReference type="InterPro" id="IPR001436">
    <property type="entry name" value="Alpha-crystallin/sHSP_animal"/>
</dbReference>